<dbReference type="AlphaFoldDB" id="A0A1I7TIL9"/>
<keyword evidence="1" id="KW-0472">Membrane</keyword>
<reference evidence="3" key="1">
    <citation type="submission" date="2016-11" db="UniProtKB">
        <authorList>
            <consortium name="WormBaseParasite"/>
        </authorList>
    </citation>
    <scope>IDENTIFICATION</scope>
</reference>
<evidence type="ECO:0000313" key="3">
    <source>
        <dbReference type="WBParaSite" id="Csp11.Scaffold622.g6301.t1"/>
    </source>
</evidence>
<sequence length="138" mass="15434">MITPNRKVNRALNLNPTFHEKPPKRKLEKFGKLHPRLINPDFIVFLQNQDISFNSSYSAQLWVPETCSISIISGCQLVKTFIQDVLGVTISYIGLDHRLYVLAVTAGSPTIVCNVTLAFLVDARKYSKKPLDAIGCVC</sequence>
<keyword evidence="1" id="KW-0812">Transmembrane</keyword>
<evidence type="ECO:0000313" key="2">
    <source>
        <dbReference type="Proteomes" id="UP000095282"/>
    </source>
</evidence>
<dbReference type="Proteomes" id="UP000095282">
    <property type="component" value="Unplaced"/>
</dbReference>
<organism evidence="2 3">
    <name type="scientific">Caenorhabditis tropicalis</name>
    <dbReference type="NCBI Taxonomy" id="1561998"/>
    <lineage>
        <taxon>Eukaryota</taxon>
        <taxon>Metazoa</taxon>
        <taxon>Ecdysozoa</taxon>
        <taxon>Nematoda</taxon>
        <taxon>Chromadorea</taxon>
        <taxon>Rhabditida</taxon>
        <taxon>Rhabditina</taxon>
        <taxon>Rhabditomorpha</taxon>
        <taxon>Rhabditoidea</taxon>
        <taxon>Rhabditidae</taxon>
        <taxon>Peloderinae</taxon>
        <taxon>Caenorhabditis</taxon>
    </lineage>
</organism>
<dbReference type="WBParaSite" id="Csp11.Scaffold622.g6301.t1">
    <property type="protein sequence ID" value="Csp11.Scaffold622.g6301.t1"/>
    <property type="gene ID" value="Csp11.Scaffold622.g6301"/>
</dbReference>
<evidence type="ECO:0000256" key="1">
    <source>
        <dbReference type="SAM" id="Phobius"/>
    </source>
</evidence>
<name>A0A1I7TIL9_9PELO</name>
<proteinExistence type="predicted"/>
<feature type="transmembrane region" description="Helical" evidence="1">
    <location>
        <begin position="99"/>
        <end position="121"/>
    </location>
</feature>
<protein>
    <submittedName>
        <fullName evidence="3">G_PROTEIN_RECEP_F1_2 domain-containing protein</fullName>
    </submittedName>
</protein>
<keyword evidence="2" id="KW-1185">Reference proteome</keyword>
<accession>A0A1I7TIL9</accession>
<keyword evidence="1" id="KW-1133">Transmembrane helix</keyword>